<keyword evidence="5 11" id="KW-0863">Zinc-finger</keyword>
<evidence type="ECO:0000256" key="11">
    <source>
        <dbReference type="PROSITE-ProRule" id="PRU00042"/>
    </source>
</evidence>
<dbReference type="GO" id="GO:0005634">
    <property type="term" value="C:nucleus"/>
    <property type="evidence" value="ECO:0007669"/>
    <property type="project" value="UniProtKB-SubCell"/>
</dbReference>
<feature type="compositionally biased region" description="Polar residues" evidence="12">
    <location>
        <begin position="49"/>
        <end position="63"/>
    </location>
</feature>
<evidence type="ECO:0000256" key="8">
    <source>
        <dbReference type="ARBA" id="ARBA00023125"/>
    </source>
</evidence>
<evidence type="ECO:0000256" key="10">
    <source>
        <dbReference type="ARBA" id="ARBA00023242"/>
    </source>
</evidence>
<feature type="region of interest" description="Disordered" evidence="12">
    <location>
        <begin position="277"/>
        <end position="330"/>
    </location>
</feature>
<dbReference type="PROSITE" id="PS00028">
    <property type="entry name" value="ZINC_FINGER_C2H2_1"/>
    <property type="match status" value="8"/>
</dbReference>
<feature type="compositionally biased region" description="Polar residues" evidence="12">
    <location>
        <begin position="198"/>
        <end position="209"/>
    </location>
</feature>
<feature type="domain" description="C2H2-type" evidence="13">
    <location>
        <begin position="515"/>
        <end position="537"/>
    </location>
</feature>
<dbReference type="FunFam" id="3.30.160.60:FF:000624">
    <property type="entry name" value="zinc finger protein 697"/>
    <property type="match status" value="1"/>
</dbReference>
<dbReference type="Proteomes" id="UP000515158">
    <property type="component" value="Unplaced"/>
</dbReference>
<keyword evidence="4" id="KW-0677">Repeat</keyword>
<feature type="compositionally biased region" description="Gly residues" evidence="12">
    <location>
        <begin position="415"/>
        <end position="430"/>
    </location>
</feature>
<dbReference type="SMART" id="SM00355">
    <property type="entry name" value="ZnF_C2H2"/>
    <property type="match status" value="8"/>
</dbReference>
<dbReference type="GO" id="GO:0008270">
    <property type="term" value="F:zinc ion binding"/>
    <property type="evidence" value="ECO:0007669"/>
    <property type="project" value="UniProtKB-KW"/>
</dbReference>
<dbReference type="GeneID" id="117639935"/>
<feature type="compositionally biased region" description="Polar residues" evidence="12">
    <location>
        <begin position="277"/>
        <end position="294"/>
    </location>
</feature>
<feature type="domain" description="C2H2-type" evidence="13">
    <location>
        <begin position="575"/>
        <end position="602"/>
    </location>
</feature>
<keyword evidence="7" id="KW-0805">Transcription regulation</keyword>
<keyword evidence="9" id="KW-0804">Transcription</keyword>
<feature type="domain" description="C2H2-type" evidence="13">
    <location>
        <begin position="459"/>
        <end position="486"/>
    </location>
</feature>
<evidence type="ECO:0000256" key="3">
    <source>
        <dbReference type="ARBA" id="ARBA00022723"/>
    </source>
</evidence>
<feature type="compositionally biased region" description="Basic and acidic residues" evidence="12">
    <location>
        <begin position="295"/>
        <end position="311"/>
    </location>
</feature>
<dbReference type="FunFam" id="3.30.160.60:FF:000322">
    <property type="entry name" value="GDNF-inducible zinc finger protein 1"/>
    <property type="match status" value="1"/>
</dbReference>
<name>A0A6P8XXU4_THRPL</name>
<keyword evidence="10" id="KW-0539">Nucleus</keyword>
<dbReference type="RefSeq" id="XP_034231903.1">
    <property type="nucleotide sequence ID" value="XM_034376012.1"/>
</dbReference>
<dbReference type="Pfam" id="PF13912">
    <property type="entry name" value="zf-C2H2_6"/>
    <property type="match status" value="2"/>
</dbReference>
<evidence type="ECO:0000313" key="15">
    <source>
        <dbReference type="RefSeq" id="XP_034231902.1"/>
    </source>
</evidence>
<dbReference type="FunFam" id="3.30.160.60:FF:000325">
    <property type="entry name" value="ZFP90 zinc finger protein"/>
    <property type="match status" value="1"/>
</dbReference>
<dbReference type="InterPro" id="IPR013087">
    <property type="entry name" value="Znf_C2H2_type"/>
</dbReference>
<evidence type="ECO:0000259" key="13">
    <source>
        <dbReference type="PROSITE" id="PS50157"/>
    </source>
</evidence>
<keyword evidence="3" id="KW-0479">Metal-binding</keyword>
<feature type="compositionally biased region" description="Polar residues" evidence="12">
    <location>
        <begin position="216"/>
        <end position="227"/>
    </location>
</feature>
<keyword evidence="8" id="KW-0238">DNA-binding</keyword>
<dbReference type="Gene3D" id="3.30.160.60">
    <property type="entry name" value="Classic Zinc Finger"/>
    <property type="match status" value="8"/>
</dbReference>
<dbReference type="GO" id="GO:0000981">
    <property type="term" value="F:DNA-binding transcription factor activity, RNA polymerase II-specific"/>
    <property type="evidence" value="ECO:0007669"/>
    <property type="project" value="TreeGrafter"/>
</dbReference>
<feature type="domain" description="C2H2-type" evidence="13">
    <location>
        <begin position="547"/>
        <end position="574"/>
    </location>
</feature>
<dbReference type="KEGG" id="tpal:117639935"/>
<gene>
    <name evidence="15 16" type="primary">LOC117639935</name>
</gene>
<dbReference type="PANTHER" id="PTHR24394">
    <property type="entry name" value="ZINC FINGER PROTEIN"/>
    <property type="match status" value="1"/>
</dbReference>
<keyword evidence="6" id="KW-0862">Zinc</keyword>
<evidence type="ECO:0000313" key="16">
    <source>
        <dbReference type="RefSeq" id="XP_034231903.1"/>
    </source>
</evidence>
<evidence type="ECO:0000256" key="2">
    <source>
        <dbReference type="ARBA" id="ARBA00006991"/>
    </source>
</evidence>
<reference evidence="15 16" key="1">
    <citation type="submission" date="2025-04" db="UniProtKB">
        <authorList>
            <consortium name="RefSeq"/>
        </authorList>
    </citation>
    <scope>IDENTIFICATION</scope>
    <source>
        <tissue evidence="15 16">Total insect</tissue>
    </source>
</reference>
<dbReference type="PROSITE" id="PS50157">
    <property type="entry name" value="ZINC_FINGER_C2H2_2"/>
    <property type="match status" value="8"/>
</dbReference>
<dbReference type="GO" id="GO:0003677">
    <property type="term" value="F:DNA binding"/>
    <property type="evidence" value="ECO:0007669"/>
    <property type="project" value="UniProtKB-KW"/>
</dbReference>
<dbReference type="RefSeq" id="XP_034231902.1">
    <property type="nucleotide sequence ID" value="XM_034376011.1"/>
</dbReference>
<keyword evidence="14" id="KW-1185">Reference proteome</keyword>
<feature type="region of interest" description="Disordered" evidence="12">
    <location>
        <begin position="197"/>
        <end position="244"/>
    </location>
</feature>
<feature type="region of interest" description="Disordered" evidence="12">
    <location>
        <begin position="415"/>
        <end position="450"/>
    </location>
</feature>
<feature type="domain" description="C2H2-type" evidence="13">
    <location>
        <begin position="631"/>
        <end position="658"/>
    </location>
</feature>
<feature type="compositionally biased region" description="Polar residues" evidence="12">
    <location>
        <begin position="74"/>
        <end position="85"/>
    </location>
</feature>
<evidence type="ECO:0000256" key="7">
    <source>
        <dbReference type="ARBA" id="ARBA00023015"/>
    </source>
</evidence>
<comment type="similarity">
    <text evidence="2">Belongs to the krueppel C2H2-type zinc-finger protein family.</text>
</comment>
<feature type="domain" description="C2H2-type" evidence="13">
    <location>
        <begin position="603"/>
        <end position="630"/>
    </location>
</feature>
<dbReference type="SUPFAM" id="SSF57667">
    <property type="entry name" value="beta-beta-alpha zinc fingers"/>
    <property type="match status" value="5"/>
</dbReference>
<evidence type="ECO:0000256" key="1">
    <source>
        <dbReference type="ARBA" id="ARBA00004123"/>
    </source>
</evidence>
<feature type="region of interest" description="Disordered" evidence="12">
    <location>
        <begin position="710"/>
        <end position="732"/>
    </location>
</feature>
<feature type="domain" description="C2H2-type" evidence="13">
    <location>
        <begin position="659"/>
        <end position="686"/>
    </location>
</feature>
<protein>
    <submittedName>
        <fullName evidence="15 16">Zinc finger and BTB domain-containing protein 47-like isoform X1</fullName>
    </submittedName>
</protein>
<sequence>MVMDQRRDGVELLGDSAQYGLKHMLPECFVSVKLETYEEGSCSDLQQYPVAQSTSPENSSRTGFISGRVAPPTEDSSCSQPSSTSGVLNASSKQLCLPPSSSHIIYQVPAPTAIMQQAGGQSQAAQASSQAAQIAHAAEAAHVSQSGGRVPQAPGAPPHFAHSHARASEIAWLSHAYVDQGAQHFHPHQMPYLPNDATLLSSIPPTQEGTRLAKQSGESQPGPQTVSCRAENNPPPVGGVAPGDSADSNAFISYVLNPQRGVSAAGIFLFDASRGLPSQSPHQIQPGNEAGSRTNDTHNGRSVEESIRDNSSDSTSTSESPKPGDTHLVSRSSQTIVTMSQIQDNPILPDAKIIVNDASAPEIAEQEDNKDRVFADADGEDSEEVSSMDSEGEQAFPHHHQNCHGRECVGDRCNGSGGGSKAPGARGGPAHGASSSRRNDDSENLGSTNFPFLDSERPFRCDICGKTYASQQALVNHDRYHRGERPYECETCHKAFATNSHLVTHRRTHTGERPFQCQLCQRCFADRSAFVKHERTHGPNGAIVKRYKCDECGSGFVDSCGLKKHIRIHTGERPYVCNVCEKTFSTSSTFVAHKRIHTGERPYKCESCDKMFITKSHLLTHRRTHTGEKPFTCTVCNRCFADGSSFRRHERLHTGENRHICMQCGRGFPLESSLEKHKQTHVQSGSFSYVYENRNDLNCLSSQQPQSCDVQGNRSGRISLPQVRDNSDRNSGVDLSREITDEVNRNNLCAVASREIDCENQSSHSTIMVSAREIA</sequence>
<dbReference type="AlphaFoldDB" id="A0A6P8XXU4"/>
<dbReference type="Pfam" id="PF00096">
    <property type="entry name" value="zf-C2H2"/>
    <property type="match status" value="6"/>
</dbReference>
<feature type="region of interest" description="Disordered" evidence="12">
    <location>
        <begin position="49"/>
        <end position="85"/>
    </location>
</feature>
<evidence type="ECO:0000313" key="14">
    <source>
        <dbReference type="Proteomes" id="UP000515158"/>
    </source>
</evidence>
<dbReference type="FunFam" id="3.30.160.60:FF:000931">
    <property type="entry name" value="zinc finger protein 697"/>
    <property type="match status" value="1"/>
</dbReference>
<feature type="compositionally biased region" description="Acidic residues" evidence="12">
    <location>
        <begin position="377"/>
        <end position="392"/>
    </location>
</feature>
<evidence type="ECO:0000256" key="5">
    <source>
        <dbReference type="ARBA" id="ARBA00022771"/>
    </source>
</evidence>
<feature type="domain" description="C2H2-type" evidence="13">
    <location>
        <begin position="487"/>
        <end position="514"/>
    </location>
</feature>
<evidence type="ECO:0000256" key="9">
    <source>
        <dbReference type="ARBA" id="ARBA00023163"/>
    </source>
</evidence>
<feature type="region of interest" description="Disordered" evidence="12">
    <location>
        <begin position="360"/>
        <end position="401"/>
    </location>
</feature>
<evidence type="ECO:0000256" key="12">
    <source>
        <dbReference type="SAM" id="MobiDB-lite"/>
    </source>
</evidence>
<dbReference type="PANTHER" id="PTHR24394:SF48">
    <property type="entry name" value="ZINC FINGER PROTEIN 771"/>
    <property type="match status" value="1"/>
</dbReference>
<evidence type="ECO:0000256" key="6">
    <source>
        <dbReference type="ARBA" id="ARBA00022833"/>
    </source>
</evidence>
<comment type="subcellular location">
    <subcellularLocation>
        <location evidence="1">Nucleus</location>
    </subcellularLocation>
</comment>
<dbReference type="FunFam" id="3.30.160.60:FF:000110">
    <property type="entry name" value="Zinc finger protein-like"/>
    <property type="match status" value="1"/>
</dbReference>
<accession>A0A6P8XXU4</accession>
<dbReference type="InterPro" id="IPR036236">
    <property type="entry name" value="Znf_C2H2_sf"/>
</dbReference>
<dbReference type="FunFam" id="3.30.160.60:FF:000295">
    <property type="entry name" value="zinc finger protein 19"/>
    <property type="match status" value="1"/>
</dbReference>
<dbReference type="OrthoDB" id="8178356at2759"/>
<dbReference type="FunFam" id="3.30.160.60:FF:002343">
    <property type="entry name" value="Zinc finger protein 33A"/>
    <property type="match status" value="1"/>
</dbReference>
<evidence type="ECO:0000256" key="4">
    <source>
        <dbReference type="ARBA" id="ARBA00022737"/>
    </source>
</evidence>
<organism evidence="16">
    <name type="scientific">Thrips palmi</name>
    <name type="common">Melon thrips</name>
    <dbReference type="NCBI Taxonomy" id="161013"/>
    <lineage>
        <taxon>Eukaryota</taxon>
        <taxon>Metazoa</taxon>
        <taxon>Ecdysozoa</taxon>
        <taxon>Arthropoda</taxon>
        <taxon>Hexapoda</taxon>
        <taxon>Insecta</taxon>
        <taxon>Pterygota</taxon>
        <taxon>Neoptera</taxon>
        <taxon>Paraneoptera</taxon>
        <taxon>Thysanoptera</taxon>
        <taxon>Terebrantia</taxon>
        <taxon>Thripoidea</taxon>
        <taxon>Thripidae</taxon>
        <taxon>Thrips</taxon>
    </lineage>
</organism>
<proteinExistence type="inferred from homology"/>